<gene>
    <name evidence="5" type="ORF">CF651_21610</name>
</gene>
<dbReference type="InterPro" id="IPR000792">
    <property type="entry name" value="Tscrpt_reg_LuxR_C"/>
</dbReference>
<organism evidence="5 6">
    <name type="scientific">Paenibacillus rigui</name>
    <dbReference type="NCBI Taxonomy" id="554312"/>
    <lineage>
        <taxon>Bacteria</taxon>
        <taxon>Bacillati</taxon>
        <taxon>Bacillota</taxon>
        <taxon>Bacilli</taxon>
        <taxon>Bacillales</taxon>
        <taxon>Paenibacillaceae</taxon>
        <taxon>Paenibacillus</taxon>
    </lineage>
</organism>
<keyword evidence="2" id="KW-0238">DNA-binding</keyword>
<name>A0A229ULM5_9BACL</name>
<evidence type="ECO:0000259" key="4">
    <source>
        <dbReference type="PROSITE" id="PS50043"/>
    </source>
</evidence>
<dbReference type="PROSITE" id="PS50043">
    <property type="entry name" value="HTH_LUXR_2"/>
    <property type="match status" value="1"/>
</dbReference>
<protein>
    <recommendedName>
        <fullName evidence="4">HTH luxR-type domain-containing protein</fullName>
    </recommendedName>
</protein>
<dbReference type="CDD" id="cd06170">
    <property type="entry name" value="LuxR_C_like"/>
    <property type="match status" value="1"/>
</dbReference>
<accession>A0A229ULM5</accession>
<dbReference type="PANTHER" id="PTHR44688">
    <property type="entry name" value="DNA-BINDING TRANSCRIPTIONAL ACTIVATOR DEVR_DOSR"/>
    <property type="match status" value="1"/>
</dbReference>
<dbReference type="Pfam" id="PF00196">
    <property type="entry name" value="GerE"/>
    <property type="match status" value="1"/>
</dbReference>
<dbReference type="Proteomes" id="UP000215509">
    <property type="component" value="Unassembled WGS sequence"/>
</dbReference>
<proteinExistence type="predicted"/>
<dbReference type="InterPro" id="IPR036388">
    <property type="entry name" value="WH-like_DNA-bd_sf"/>
</dbReference>
<dbReference type="OrthoDB" id="197134at2"/>
<evidence type="ECO:0000256" key="2">
    <source>
        <dbReference type="ARBA" id="ARBA00023125"/>
    </source>
</evidence>
<reference evidence="5 6" key="1">
    <citation type="submission" date="2017-07" db="EMBL/GenBank/DDBJ databases">
        <title>Genome sequencing and assembly of Paenibacillus rigui.</title>
        <authorList>
            <person name="Mayilraj S."/>
        </authorList>
    </citation>
    <scope>NUCLEOTIDE SEQUENCE [LARGE SCALE GENOMIC DNA]</scope>
    <source>
        <strain evidence="5 6">JCM 16352</strain>
    </source>
</reference>
<evidence type="ECO:0000313" key="5">
    <source>
        <dbReference type="EMBL" id="OXM84377.1"/>
    </source>
</evidence>
<dbReference type="RefSeq" id="WP_094016948.1">
    <property type="nucleotide sequence ID" value="NZ_NMQW01000033.1"/>
</dbReference>
<dbReference type="GO" id="GO:0006355">
    <property type="term" value="P:regulation of DNA-templated transcription"/>
    <property type="evidence" value="ECO:0007669"/>
    <property type="project" value="InterPro"/>
</dbReference>
<dbReference type="PANTHER" id="PTHR44688:SF16">
    <property type="entry name" value="DNA-BINDING TRANSCRIPTIONAL ACTIVATOR DEVR_DOSR"/>
    <property type="match status" value="1"/>
</dbReference>
<dbReference type="AlphaFoldDB" id="A0A229ULM5"/>
<evidence type="ECO:0000256" key="3">
    <source>
        <dbReference type="ARBA" id="ARBA00023163"/>
    </source>
</evidence>
<dbReference type="Gene3D" id="1.10.10.10">
    <property type="entry name" value="Winged helix-like DNA-binding domain superfamily/Winged helix DNA-binding domain"/>
    <property type="match status" value="1"/>
</dbReference>
<dbReference type="SMART" id="SM00421">
    <property type="entry name" value="HTH_LUXR"/>
    <property type="match status" value="1"/>
</dbReference>
<comment type="caution">
    <text evidence="5">The sequence shown here is derived from an EMBL/GenBank/DDBJ whole genome shotgun (WGS) entry which is preliminary data.</text>
</comment>
<dbReference type="SUPFAM" id="SSF46894">
    <property type="entry name" value="C-terminal effector domain of the bipartite response regulators"/>
    <property type="match status" value="1"/>
</dbReference>
<feature type="domain" description="HTH luxR-type" evidence="4">
    <location>
        <begin position="23"/>
        <end position="89"/>
    </location>
</feature>
<evidence type="ECO:0000256" key="1">
    <source>
        <dbReference type="ARBA" id="ARBA00023015"/>
    </source>
</evidence>
<dbReference type="GO" id="GO:0003677">
    <property type="term" value="F:DNA binding"/>
    <property type="evidence" value="ECO:0007669"/>
    <property type="project" value="UniProtKB-KW"/>
</dbReference>
<keyword evidence="3" id="KW-0804">Transcription</keyword>
<evidence type="ECO:0000313" key="6">
    <source>
        <dbReference type="Proteomes" id="UP000215509"/>
    </source>
</evidence>
<keyword evidence="6" id="KW-1185">Reference proteome</keyword>
<dbReference type="EMBL" id="NMQW01000033">
    <property type="protein sequence ID" value="OXM84377.1"/>
    <property type="molecule type" value="Genomic_DNA"/>
</dbReference>
<sequence>MIIERMSVHDVSNVDFVNRALEVFAERNQLTPREKEMVGLLLMYGYSNKELAEHCDISVKTVKNHLDNMMRKLEIHSTRRLYSLILQFFYEEETRLLELKGR</sequence>
<keyword evidence="1" id="KW-0805">Transcription regulation</keyword>
<dbReference type="InterPro" id="IPR016032">
    <property type="entry name" value="Sig_transdc_resp-reg_C-effctor"/>
</dbReference>